<dbReference type="InterPro" id="IPR036396">
    <property type="entry name" value="Cyt_P450_sf"/>
</dbReference>
<gene>
    <name evidence="9" type="ORF">Cylst_1733</name>
</gene>
<keyword evidence="6 8" id="KW-0503">Monooxygenase</keyword>
<dbReference type="GO" id="GO:0016125">
    <property type="term" value="P:sterol metabolic process"/>
    <property type="evidence" value="ECO:0007669"/>
    <property type="project" value="TreeGrafter"/>
</dbReference>
<evidence type="ECO:0000256" key="5">
    <source>
        <dbReference type="ARBA" id="ARBA00023004"/>
    </source>
</evidence>
<evidence type="ECO:0000256" key="7">
    <source>
        <dbReference type="PIRSR" id="PIRSR602401-1"/>
    </source>
</evidence>
<dbReference type="GO" id="GO:0016705">
    <property type="term" value="F:oxidoreductase activity, acting on paired donors, with incorporation or reduction of molecular oxygen"/>
    <property type="evidence" value="ECO:0007669"/>
    <property type="project" value="InterPro"/>
</dbReference>
<dbReference type="STRING" id="56107.Cylst_1733"/>
<dbReference type="PRINTS" id="PR00385">
    <property type="entry name" value="P450"/>
</dbReference>
<proteinExistence type="inferred from homology"/>
<dbReference type="GO" id="GO:0020037">
    <property type="term" value="F:heme binding"/>
    <property type="evidence" value="ECO:0007669"/>
    <property type="project" value="InterPro"/>
</dbReference>
<dbReference type="PRINTS" id="PR00463">
    <property type="entry name" value="EP450I"/>
</dbReference>
<dbReference type="InterPro" id="IPR002401">
    <property type="entry name" value="Cyt_P450_E_grp-I"/>
</dbReference>
<reference evidence="9 10" key="1">
    <citation type="submission" date="2012-06" db="EMBL/GenBank/DDBJ databases">
        <title>Finished chromosome of genome of Cylindrospermum stagnale PCC 7417.</title>
        <authorList>
            <consortium name="US DOE Joint Genome Institute"/>
            <person name="Gugger M."/>
            <person name="Coursin T."/>
            <person name="Rippka R."/>
            <person name="Tandeau De Marsac N."/>
            <person name="Huntemann M."/>
            <person name="Wei C.-L."/>
            <person name="Han J."/>
            <person name="Detter J.C."/>
            <person name="Han C."/>
            <person name="Tapia R."/>
            <person name="Chen A."/>
            <person name="Kyrpides N."/>
            <person name="Mavromatis K."/>
            <person name="Markowitz V."/>
            <person name="Szeto E."/>
            <person name="Ivanova N."/>
            <person name="Pagani I."/>
            <person name="Pati A."/>
            <person name="Goodwin L."/>
            <person name="Nordberg H.P."/>
            <person name="Cantor M.N."/>
            <person name="Hua S.X."/>
            <person name="Woyke T."/>
            <person name="Kerfeld C.A."/>
        </authorList>
    </citation>
    <scope>NUCLEOTIDE SEQUENCE [LARGE SCALE GENOMIC DNA]</scope>
    <source>
        <strain evidence="9 10">PCC 7417</strain>
    </source>
</reference>
<organism evidence="9 10">
    <name type="scientific">Cylindrospermum stagnale PCC 7417</name>
    <dbReference type="NCBI Taxonomy" id="56107"/>
    <lineage>
        <taxon>Bacteria</taxon>
        <taxon>Bacillati</taxon>
        <taxon>Cyanobacteriota</taxon>
        <taxon>Cyanophyceae</taxon>
        <taxon>Nostocales</taxon>
        <taxon>Nostocaceae</taxon>
        <taxon>Cylindrospermum</taxon>
    </lineage>
</organism>
<keyword evidence="2 7" id="KW-0349">Heme</keyword>
<dbReference type="PATRIC" id="fig|56107.3.peg.1937"/>
<dbReference type="eggNOG" id="COG2124">
    <property type="taxonomic scope" value="Bacteria"/>
</dbReference>
<accession>K9WW09</accession>
<dbReference type="HOGENOM" id="CLU_001570_15_0_3"/>
<dbReference type="InterPro" id="IPR001128">
    <property type="entry name" value="Cyt_P450"/>
</dbReference>
<evidence type="ECO:0000313" key="10">
    <source>
        <dbReference type="Proteomes" id="UP000010475"/>
    </source>
</evidence>
<dbReference type="PROSITE" id="PS00086">
    <property type="entry name" value="CYTOCHROME_P450"/>
    <property type="match status" value="1"/>
</dbReference>
<comment type="similarity">
    <text evidence="1 8">Belongs to the cytochrome P450 family.</text>
</comment>
<dbReference type="OrthoDB" id="446280at2"/>
<dbReference type="RefSeq" id="WP_015207260.1">
    <property type="nucleotide sequence ID" value="NC_019757.1"/>
</dbReference>
<dbReference type="CDD" id="cd11044">
    <property type="entry name" value="CYP120A1_CYP26-like"/>
    <property type="match status" value="1"/>
</dbReference>
<dbReference type="Gene3D" id="1.10.630.10">
    <property type="entry name" value="Cytochrome P450"/>
    <property type="match status" value="1"/>
</dbReference>
<evidence type="ECO:0000256" key="4">
    <source>
        <dbReference type="ARBA" id="ARBA00023002"/>
    </source>
</evidence>
<dbReference type="AlphaFoldDB" id="K9WW09"/>
<dbReference type="Proteomes" id="UP000010475">
    <property type="component" value="Chromosome"/>
</dbReference>
<evidence type="ECO:0000313" key="9">
    <source>
        <dbReference type="EMBL" id="AFZ24004.1"/>
    </source>
</evidence>
<comment type="cofactor">
    <cofactor evidence="7">
        <name>heme</name>
        <dbReference type="ChEBI" id="CHEBI:30413"/>
    </cofactor>
</comment>
<protein>
    <submittedName>
        <fullName evidence="9">Cytochrome P450</fullName>
    </submittedName>
</protein>
<keyword evidence="10" id="KW-1185">Reference proteome</keyword>
<dbReference type="GO" id="GO:0005506">
    <property type="term" value="F:iron ion binding"/>
    <property type="evidence" value="ECO:0007669"/>
    <property type="project" value="InterPro"/>
</dbReference>
<evidence type="ECO:0000256" key="6">
    <source>
        <dbReference type="ARBA" id="ARBA00023033"/>
    </source>
</evidence>
<evidence type="ECO:0000256" key="8">
    <source>
        <dbReference type="RuleBase" id="RU000461"/>
    </source>
</evidence>
<keyword evidence="5 7" id="KW-0408">Iron</keyword>
<sequence>MKNDLTPPGSFGLPLFGETFAFAADPYIFVNKRYQKYGSIFKTNIIGRPTVVMVGPQALEFFLSSHMESFSWREGWPNNFKVLLGESLFLQDGEEHRRNRRLIMPALHGPALANYADAMVDITDKYLKKWEQKQEFTWLEEFKQLTFDIASQLLLGTNPGAEAARLSRLFENLTNGLLAINPLSLPFTKFGKAIAARNQILEHLTKVVRQRQLNPTNDALSLLVQARDEEGNCMSEKELIAQAVLLLFAGHETTTSMLTWLCLELARHPEVMQRAREEQLQLASIGALSLEQLGQMPYLDQVLWEVERRNTPVAGGFRGVIKEFEFNGFRIPAGWQLYYSIFMTHQLKELYPDPERFDPERFSPQRQEHRQHPFSLIGFGGGPRICVGIAFAKMEMKIVAAQLLRRYDWGILPNQSLTPVRIPINHPKDGFKVRFQPR</sequence>
<evidence type="ECO:0000256" key="2">
    <source>
        <dbReference type="ARBA" id="ARBA00022617"/>
    </source>
</evidence>
<dbReference type="PANTHER" id="PTHR24286:SF384">
    <property type="entry name" value="P450, PUTATIVE (EUROFUNG)-RELATED"/>
    <property type="match status" value="1"/>
</dbReference>
<dbReference type="PANTHER" id="PTHR24286">
    <property type="entry name" value="CYTOCHROME P450 26"/>
    <property type="match status" value="1"/>
</dbReference>
<evidence type="ECO:0000256" key="1">
    <source>
        <dbReference type="ARBA" id="ARBA00010617"/>
    </source>
</evidence>
<dbReference type="EMBL" id="CP003642">
    <property type="protein sequence ID" value="AFZ24004.1"/>
    <property type="molecule type" value="Genomic_DNA"/>
</dbReference>
<dbReference type="KEGG" id="csg:Cylst_1733"/>
<feature type="binding site" description="axial binding residue" evidence="7">
    <location>
        <position position="386"/>
    </location>
    <ligand>
        <name>heme</name>
        <dbReference type="ChEBI" id="CHEBI:30413"/>
    </ligand>
    <ligandPart>
        <name>Fe</name>
        <dbReference type="ChEBI" id="CHEBI:18248"/>
    </ligandPart>
</feature>
<dbReference type="GO" id="GO:0004497">
    <property type="term" value="F:monooxygenase activity"/>
    <property type="evidence" value="ECO:0007669"/>
    <property type="project" value="UniProtKB-KW"/>
</dbReference>
<keyword evidence="3 7" id="KW-0479">Metal-binding</keyword>
<keyword evidence="4 8" id="KW-0560">Oxidoreductase</keyword>
<dbReference type="InterPro" id="IPR017972">
    <property type="entry name" value="Cyt_P450_CS"/>
</dbReference>
<dbReference type="Pfam" id="PF00067">
    <property type="entry name" value="p450"/>
    <property type="match status" value="1"/>
</dbReference>
<name>K9WW09_9NOST</name>
<evidence type="ECO:0000256" key="3">
    <source>
        <dbReference type="ARBA" id="ARBA00022723"/>
    </source>
</evidence>
<dbReference type="SUPFAM" id="SSF48264">
    <property type="entry name" value="Cytochrome P450"/>
    <property type="match status" value="1"/>
</dbReference>